<dbReference type="InterPro" id="IPR036116">
    <property type="entry name" value="FN3_sf"/>
</dbReference>
<accession>A0A8B6HJX0</accession>
<name>A0A8B6HJX0_MYTGA</name>
<keyword evidence="2" id="KW-0732">Signal</keyword>
<dbReference type="CDD" id="cd00063">
    <property type="entry name" value="FN3"/>
    <property type="match status" value="1"/>
</dbReference>
<feature type="compositionally biased region" description="Basic and acidic residues" evidence="1">
    <location>
        <begin position="2556"/>
        <end position="2567"/>
    </location>
</feature>
<evidence type="ECO:0000256" key="1">
    <source>
        <dbReference type="SAM" id="MobiDB-lite"/>
    </source>
</evidence>
<protein>
    <recommendedName>
        <fullName evidence="3">Fibronectin type-III domain-containing protein</fullName>
    </recommendedName>
</protein>
<feature type="chain" id="PRO_5032812130" description="Fibronectin type-III domain-containing protein" evidence="2">
    <location>
        <begin position="20"/>
        <end position="4005"/>
    </location>
</feature>
<dbReference type="SUPFAM" id="SSF49265">
    <property type="entry name" value="Fibronectin type III"/>
    <property type="match status" value="1"/>
</dbReference>
<gene>
    <name evidence="4" type="ORF">MGAL_10B051302</name>
</gene>
<feature type="domain" description="Fibronectin type-III" evidence="3">
    <location>
        <begin position="3438"/>
        <end position="3540"/>
    </location>
</feature>
<feature type="region of interest" description="Disordered" evidence="1">
    <location>
        <begin position="1502"/>
        <end position="1527"/>
    </location>
</feature>
<dbReference type="InterPro" id="IPR003961">
    <property type="entry name" value="FN3_dom"/>
</dbReference>
<dbReference type="Proteomes" id="UP000596742">
    <property type="component" value="Unassembled WGS sequence"/>
</dbReference>
<feature type="signal peptide" evidence="2">
    <location>
        <begin position="1"/>
        <end position="19"/>
    </location>
</feature>
<evidence type="ECO:0000256" key="2">
    <source>
        <dbReference type="SAM" id="SignalP"/>
    </source>
</evidence>
<dbReference type="PANTHER" id="PTHR16897">
    <property type="entry name" value="OS10G0105400 PROTEIN"/>
    <property type="match status" value="1"/>
</dbReference>
<dbReference type="SUPFAM" id="SSF49899">
    <property type="entry name" value="Concanavalin A-like lectins/glucanases"/>
    <property type="match status" value="1"/>
</dbReference>
<dbReference type="InterPro" id="IPR013783">
    <property type="entry name" value="Ig-like_fold"/>
</dbReference>
<dbReference type="Pfam" id="PF00024">
    <property type="entry name" value="PAN_1"/>
    <property type="match status" value="1"/>
</dbReference>
<organism evidence="4 5">
    <name type="scientific">Mytilus galloprovincialis</name>
    <name type="common">Mediterranean mussel</name>
    <dbReference type="NCBI Taxonomy" id="29158"/>
    <lineage>
        <taxon>Eukaryota</taxon>
        <taxon>Metazoa</taxon>
        <taxon>Spiralia</taxon>
        <taxon>Lophotrochozoa</taxon>
        <taxon>Mollusca</taxon>
        <taxon>Bivalvia</taxon>
        <taxon>Autobranchia</taxon>
        <taxon>Pteriomorphia</taxon>
        <taxon>Mytilida</taxon>
        <taxon>Mytiloidea</taxon>
        <taxon>Mytilidae</taxon>
        <taxon>Mytilinae</taxon>
        <taxon>Mytilus</taxon>
    </lineage>
</organism>
<sequence>MATHSLLLLLHSYKNFSLAEFLSDSGLSTFDSFAVSKLVDYLVVSEYLLSEQCDVTQLPFNSSVNGWTDDCSIPDKTDLASYGVCHIPHTCTSIDCCVSLPVLHRTIHASVDIDTCNYKLTVDIEKVHLEYSLVDYKWGRTEKYSLFGLMHLIFTVENLIDDKLLVTMDIYVCMERAGPCEVILNVFKDTRLPKPVCNWKTDFVISDFSLTNYLSSKGLSPTLSEVPSEVLLQLSNKLGIAPFYVENQCNRADTPYIPNKDGWNNDCLEKVSLPALPYSTTCHLSDDCTGITCCTDVDLLSRSISTSIKLDPCEYTLQIQIEKLVVNISLVDYQFGKQDGVYLFGVILLDYDIEDLKYKRQYVVNLQLSVCFETTGPCTISIPVLTNAILPKSVCDWKNNFIDPEFSLLKFKKNEYDLLDGDSLTDYQRKELIDKLGVTDFINDVPCSFGKAPYAGSGWTNDCDTLTSDLPLLPGTTVCHIQESCSSVSCCFNVDKIGQSFQASVDIDPCRSLLTVSIEKFTLQKNLFDFQWGTPVGMWLFGLLRLELTVNDLESEGTYLVDMTLKACLDADVSIPCYQSIVVFKDYKLTKSVCDWNVNFPVKDFILDNWITENDLPSNVDPLPQWAVLQLMQMWGISRFVSDSACSSLQKDTSSDCSFSVPDLPDWLSCSVPSYCNGIEFCVDLPSLNKSVAVTLKIENCRNTLQLQIGQQTTKTKLNRFEFDKDHTFSLFGIVKILYEIKTSEIENQYGVDLNVSVCYSDTQPCDYNVQLLSDTVINGSTCDRTLGFLNSGFSLDNWLGDRGLNKNSSVSDLVSNDLLVDLGLSDYMDFSDKCELAVSPYLNTKVELYNETSNNVTQPSLPDEITCYISPTLSEVSCCVKVDILKRSLQTSLTLDTCTYKLTVRIENLHHEINLLNYQWGKTEVLTLHGVFQIRYSIYNIPSERKFLVDTSIKLCFEAQGNCVKEYTVLTNADFLYSNCSNADSVPFGGLAFEFWKSSQCTAYNGNFLNGCTDVPAPMSSLPGCKMSSDCHSVECCTEINSMTGTRNVYTTYQLNQCDEMVTSIERQSWTKTGLDSLTGSTVTERVNDVLSLSMSVIESSSTLYKVTLSVNICYLSRGTCTNLTLVEQVTFKKPDCSSVRRKRKRRSVSYGIDPSDLKSGMRKLNEDQAPSEQVHEFLREAKDYENQVRSGNLEPSEIMDDDITTGPRSIMKALGSNNPTALSSIWTVNIVSGTKGAKAVTEMLSSATDIAGRANQVFIVGKGLSNAGVQMLGEKLAKMTIGEIKAMLDLRNLDPVVVIELFGQLKELSRSLLTEFMDKILGDPTNAFERTDIIINGDVSFPRQNFKPFPDFHHDMPIGPLTLRFEFGVVGYYGMKFEVGVKILGMKGYATVSPYAGAKGYGSVGLCFWVLCGKLQLNGHVLNTAFPSTIEVGFSKFPLDVGLSMYLELVPLEINLKAKVTLEIRLPWGFKFTKTILSVTLWRYRAPTISKKVIDTMKKEEDASPPTISSVINDDEGSERKKRSTASCYVKQTPNLDYTEPEFEISIRAEDDRSQVKLCLSVGTVPGGSDVLHEYELGGPSTVIKENFTSKGTGVPIYFTLIAENNSGQRSEAFCSLPTYDVTVPGGRFQEEFLSTSNPEVLRAYVTVYEDSELQTVQVGAGYGKGIYGDQMVAWDDVNLGHDEINDDIGKDPFNTKVLDQLFSGSDTGKLIGPKSAPDTKQNSPGDCARACADLPRTKCMSFNYDFGKGVCELMEAIEGHHYSRSKSGLFEHYERLGIGKSKQFVYENLQLQHNKLYYFNLRLVNVLGYESIINTQSIIVDTTTPETGFISNKTADYLEIVPCLDLIPGDRPEWKLLCKGVHPKIQNHRLVVDGPGSQTVFNGPAPMNDLKFTRANRYISANWDGFIDRESGIMGYTVLIGLTECNYDIHVDHDPHIQLFDKSQWTHSAMISPIPAPYTRLPDGQYFVTVRALNDVKYGGPLVTTVCHSIPLTVDNSRPEIYDVYGIEYDEHLPLLKVSHVSSDPHSGLVYNDLCLGHSARDCNEMDWKRMDYSPDIQYAVKLTDGVPVWVKVKVVNGVDLRTVAVADQAIIIDNTAPISGQVLDGPVQGIDLNYTKNFLTLCSNWRHFYDQESGISMYMVGVSSERNINNTDIANTTEISRQTHTTCVSVNKDLEHGKTYYTIVWAYNGGITQQKVAAISDGVTVDLTEPESGEVIDGVQTGFTDLKFSPSTAKVGAQWNGFHDPESGIQQYEVSVEVTSNNTEEYEVIKDWHTLHSKTDNIEWVNFHLHHKDQVKVKLKTTNAALNSIINETDGFVVDLTPAELVSLGDGTVLKKDETFQFDLTSLSSSFEFIDEESGLDHYKIQIYQYHEDVRLQILPVIYGEWLNLGTNVTIDHYTQTGLSLHQGGVYSMRVGAVNKAGFVAAFETDGVVIDTTPPVVHWLHVGSLAGSVEDVVDGFVLQADTTGIKVAWAADDPQSGIVQFKVAVGTTKVFGKEKDIYIPDSTLQLTDLTTYTPVYYVSVKAENGAGQESNPVTSTPIVVVDEDKRADEDKPGMYDRDTVSGQESNPVTSTPIVVVDEDMPGLVIDGAEGTDGNTLVLNEDLDYQLDFSTTTLQFNGFESHLHGVVDYEWAVGTTPGGEDVMSYTTHGLVHSEEEDVVGNGISSSGFAQANLQLKPETKYYSSVRAVTNAGNVLESVSDGFLIDTTPPEVTLDRLTDKDAYEVERETSIYQTTIDILSAQWHYSDEESGIKRAWFSVGTYPFGADVAPVTEVNITSNLQSSVPLSTVIPDITGKPNIISVFAENKAGAQCKVTLDSVIIDVSPPSQGVVSCPEYVGDKVPVKCSWTGFHDKESPIKEFQISLGSQQGLSDVFTNRVVNGHTFSYSINDADELMTYEKFYYVTVTAVNTVGLQTYGFSGPVAIDTTPPDSGRVIDLHTTYRMDVTDNAATVQMNAKACTTDEECDALDATCSESLTSVSVTWQPFTDEQSGIAGYEVAVGTTPGGGQVKPFFSIPMGTSYYSVTGLNLNGLKKVYVSIKGTNGAGLSSVSFSNGLYLSYLSQGLPPLVHIGIADVSELSNVDIDFQESSDTYSASWDVSGDPCPVVKYDWLIQRLDEKVVMHWVDMGVKTSGTNDELEMLNGELYYSLLRVTNALNYTYMIRSNGVTVKQEPLIPGKVFDGNVKGYDLNFINSKAMVTVNWDGFGWPVNTLTQVDVISGNPGIQVSEGDIENQDENQAVAFYEVALGTDRRFSQTRDNIVPFTNVGKDKKVTFYDLDLVPGTPMYYFTVKAYSASHSIAMVTSNGFHVGDDGGVTPGTIIMEDFVNTDTYLDIQFEGFFSKVEILMYYVAVSNYTSVNGTDCKHYIDGGKTTEEEKSRIFNVFPVTNINQNTFYKVENLNLESGKSFVVYVFGTDKSGECSLARHTFMVDTTPPVAGELTCGPDNHMNVTYTPESSSLTGLWEGFFDPESDIALFKISLWNKSSCSDQSAEVLMVDWITLGSNYSRYMFTELQLQRNIPYMIKLIATNHVGLSVSIESAPILYDSSKPSSGHVVDGTDFVNDKVWFGSASSVTSTFLHLANSEGPPCPDQAISMINDPGWFKLQQIGFKDPSGQQWSLTHRQENIKNFFYDNAISIKLARDVNKKQMYTGAYIRSAEFENGGTYEVTIKAANGKGIPVTGIMLWDGPEDGIATYDYITEGDWTLHLCDCCLEDPVAETCSFCNCSASDMISTTPPVVTTSRTPFAIVKSPDKTVVTKPVDIGIPVAQTACGVQILSGDVPQVVTWCQAYNNTQRLMKAKIDLSFDPTANYHRYKLVVTPLKDDEVNINWCITVYADDEELTEICGIEPPSTSAKLVLHVWNRNNYVPDISDLFNVFSAKAYFKDIIIPPKIGNKCRYGDPFRGGTNPVIKYEAGIGTEKLQTDVVPYREIYRPCITCNTQCSLSNCHSDCDINQQTLVTFNLSNLALEPFTLAENDTGHIYNKSAIYYTTGIFTIIIV</sequence>
<dbReference type="InterPro" id="IPR013320">
    <property type="entry name" value="ConA-like_dom_sf"/>
</dbReference>
<dbReference type="PANTHER" id="PTHR16897:SF2">
    <property type="entry name" value="OS03G0226600 PROTEIN"/>
    <property type="match status" value="1"/>
</dbReference>
<comment type="caution">
    <text evidence="4">The sequence shown here is derived from an EMBL/GenBank/DDBJ whole genome shotgun (WGS) entry which is preliminary data.</text>
</comment>
<dbReference type="Gene3D" id="2.60.120.200">
    <property type="match status" value="1"/>
</dbReference>
<feature type="domain" description="Fibronectin type-III" evidence="3">
    <location>
        <begin position="1886"/>
        <end position="1982"/>
    </location>
</feature>
<keyword evidence="5" id="KW-1185">Reference proteome</keyword>
<evidence type="ECO:0000313" key="4">
    <source>
        <dbReference type="EMBL" id="VDI79785.1"/>
    </source>
</evidence>
<feature type="domain" description="Fibronectin type-III" evidence="3">
    <location>
        <begin position="2968"/>
        <end position="3054"/>
    </location>
</feature>
<evidence type="ECO:0000313" key="5">
    <source>
        <dbReference type="Proteomes" id="UP000596742"/>
    </source>
</evidence>
<dbReference type="SMART" id="SM00060">
    <property type="entry name" value="FN3"/>
    <property type="match status" value="4"/>
</dbReference>
<dbReference type="Gene3D" id="2.60.40.10">
    <property type="entry name" value="Immunoglobulins"/>
    <property type="match status" value="1"/>
</dbReference>
<reference evidence="4" key="1">
    <citation type="submission" date="2018-11" db="EMBL/GenBank/DDBJ databases">
        <authorList>
            <person name="Alioto T."/>
            <person name="Alioto T."/>
        </authorList>
    </citation>
    <scope>NUCLEOTIDE SEQUENCE</scope>
</reference>
<feature type="region of interest" description="Disordered" evidence="1">
    <location>
        <begin position="2556"/>
        <end position="2576"/>
    </location>
</feature>
<proteinExistence type="predicted"/>
<dbReference type="EMBL" id="UYJE01010115">
    <property type="protein sequence ID" value="VDI79785.1"/>
    <property type="molecule type" value="Genomic_DNA"/>
</dbReference>
<evidence type="ECO:0000259" key="3">
    <source>
        <dbReference type="SMART" id="SM00060"/>
    </source>
</evidence>
<dbReference type="InterPro" id="IPR003609">
    <property type="entry name" value="Pan_app"/>
</dbReference>
<dbReference type="OrthoDB" id="10019607at2759"/>
<feature type="domain" description="Fibronectin type-III" evidence="3">
    <location>
        <begin position="2458"/>
        <end position="2537"/>
    </location>
</feature>